<comment type="cofactor">
    <cofactor evidence="10">
        <name>Zn(2+)</name>
        <dbReference type="ChEBI" id="CHEBI:29105"/>
    </cofactor>
    <text evidence="10">Binds 2 Zn(2+) ions.</text>
</comment>
<dbReference type="CDD" id="cd07717">
    <property type="entry name" value="RNaseZ_ZiPD-like_MBL-fold"/>
    <property type="match status" value="1"/>
</dbReference>
<keyword evidence="7 10" id="KW-0378">Hydrolase</keyword>
<keyword evidence="3 10" id="KW-0819">tRNA processing</keyword>
<evidence type="ECO:0000256" key="7">
    <source>
        <dbReference type="ARBA" id="ARBA00022801"/>
    </source>
</evidence>
<dbReference type="FunFam" id="3.60.15.10:FF:000002">
    <property type="entry name" value="Ribonuclease Z"/>
    <property type="match status" value="1"/>
</dbReference>
<dbReference type="EC" id="3.1.26.11" evidence="2 10"/>
<name>A0A0C1K5S6_STRCV</name>
<evidence type="ECO:0000256" key="6">
    <source>
        <dbReference type="ARBA" id="ARBA00022759"/>
    </source>
</evidence>
<dbReference type="Gene3D" id="3.60.15.10">
    <property type="entry name" value="Ribonuclease Z/Hydroxyacylglutathione hydrolase-like"/>
    <property type="match status" value="1"/>
</dbReference>
<feature type="binding site" evidence="10">
    <location>
        <position position="216"/>
    </location>
    <ligand>
        <name>Zn(2+)</name>
        <dbReference type="ChEBI" id="CHEBI:29105"/>
        <label>2</label>
        <note>catalytic</note>
    </ligand>
</feature>
<protein>
    <recommendedName>
        <fullName evidence="2 10">Ribonuclease Z</fullName>
        <shortName evidence="10">RNase Z</shortName>
        <ecNumber evidence="2 10">3.1.26.11</ecNumber>
    </recommendedName>
    <alternativeName>
        <fullName evidence="10">tRNA 3 endonuclease</fullName>
    </alternativeName>
    <alternativeName>
        <fullName evidence="10">tRNase Z</fullName>
    </alternativeName>
</protein>
<dbReference type="STRING" id="862969.SCI_0705"/>
<comment type="catalytic activity">
    <reaction evidence="10">
        <text>Endonucleolytic cleavage of RNA, removing extra 3' nucleotides from tRNA precursor, generating 3' termini of tRNAs. A 3'-hydroxy group is left at the tRNA terminus and a 5'-phosphoryl group is left at the trailer molecule.</text>
        <dbReference type="EC" id="3.1.26.11"/>
    </reaction>
</comment>
<dbReference type="InterPro" id="IPR036866">
    <property type="entry name" value="RibonucZ/Hydroxyglut_hydro"/>
</dbReference>
<evidence type="ECO:0000256" key="3">
    <source>
        <dbReference type="ARBA" id="ARBA00022694"/>
    </source>
</evidence>
<dbReference type="EMBL" id="JWIY01000001">
    <property type="protein sequence ID" value="KIC78400.1"/>
    <property type="molecule type" value="Genomic_DNA"/>
</dbReference>
<dbReference type="GO" id="GO:0042802">
    <property type="term" value="F:identical protein binding"/>
    <property type="evidence" value="ECO:0007669"/>
    <property type="project" value="UniProtKB-ARBA"/>
</dbReference>
<reference evidence="11 12" key="1">
    <citation type="submission" date="2014-12" db="EMBL/GenBank/DDBJ databases">
        <title>Partial genome sequence of Streptococcus constellatus KCOM 1650 (= ChDC B144).</title>
        <authorList>
            <person name="Kook J.-K."/>
            <person name="Park S.-N."/>
            <person name="Lim Y.K."/>
            <person name="Jo E."/>
        </authorList>
    </citation>
    <scope>NUCLEOTIDE SEQUENCE [LARGE SCALE GENOMIC DNA]</scope>
    <source>
        <strain evidence="11 12">KCOM 1650</strain>
    </source>
</reference>
<keyword evidence="5 10" id="KW-0479">Metal-binding</keyword>
<dbReference type="Pfam" id="PF23023">
    <property type="entry name" value="Anti-Pycsar_Apyc1"/>
    <property type="match status" value="1"/>
</dbReference>
<proteinExistence type="inferred from homology"/>
<evidence type="ECO:0000313" key="12">
    <source>
        <dbReference type="Proteomes" id="UP000031339"/>
    </source>
</evidence>
<feature type="binding site" evidence="10">
    <location>
        <position position="63"/>
    </location>
    <ligand>
        <name>Zn(2+)</name>
        <dbReference type="ChEBI" id="CHEBI:29105"/>
        <label>1</label>
        <note>catalytic</note>
    </ligand>
</feature>
<feature type="binding site" evidence="10">
    <location>
        <position position="67"/>
    </location>
    <ligand>
        <name>Zn(2+)</name>
        <dbReference type="ChEBI" id="CHEBI:29105"/>
        <label>2</label>
        <note>catalytic</note>
    </ligand>
</feature>
<feature type="binding site" evidence="10">
    <location>
        <position position="274"/>
    </location>
    <ligand>
        <name>Zn(2+)</name>
        <dbReference type="ChEBI" id="CHEBI:29105"/>
        <label>2</label>
        <note>catalytic</note>
    </ligand>
</feature>
<gene>
    <name evidence="10" type="primary">rnz</name>
    <name evidence="11" type="ORF">RN79_02160</name>
</gene>
<dbReference type="NCBIfam" id="TIGR02651">
    <property type="entry name" value="RNase_Z"/>
    <property type="match status" value="1"/>
</dbReference>
<dbReference type="HAMAP" id="MF_01818">
    <property type="entry name" value="RNase_Z_BN"/>
    <property type="match status" value="1"/>
</dbReference>
<evidence type="ECO:0000256" key="10">
    <source>
        <dbReference type="HAMAP-Rule" id="MF_01818"/>
    </source>
</evidence>
<dbReference type="OrthoDB" id="9800940at2"/>
<sequence>MQLQFLGTGAGQPSKARNVSSLVLKLLDEINEIWMFDCGEGTQNRILETTIRPRKIRKIFITHLHGDHIFGLPGFLSTRSFQANEEQTDIEIYGPVGIKSFVMTSLRVSGSRLPYRIHFHEFDEKHLGKILETDKFTVYAEKLDHSIFCVGYRVMQKDLEGTLDAEKLKVAGVPFGPLFGKVKNGEDVVLEDGTKIIAADYISAPRPGKIITILGDTRKTHASVRLAVNADVLVHESTYGKGDEKIARNHGHSTNLQAAEVAKEAGVKRLLLNHISARFLSKDIGQMRRDASSVFENVHLVKDLEEVEI</sequence>
<feature type="binding site" evidence="10">
    <location>
        <position position="68"/>
    </location>
    <ligand>
        <name>Zn(2+)</name>
        <dbReference type="ChEBI" id="CHEBI:29105"/>
        <label>2</label>
        <note>catalytic</note>
    </ligand>
</feature>
<dbReference type="AlphaFoldDB" id="A0A0C1K5S6"/>
<feature type="binding site" evidence="10">
    <location>
        <position position="145"/>
    </location>
    <ligand>
        <name>Zn(2+)</name>
        <dbReference type="ChEBI" id="CHEBI:29105"/>
        <label>1</label>
        <note>catalytic</note>
    </ligand>
</feature>
<dbReference type="GO" id="GO:0008270">
    <property type="term" value="F:zinc ion binding"/>
    <property type="evidence" value="ECO:0007669"/>
    <property type="project" value="UniProtKB-UniRule"/>
</dbReference>
<comment type="function">
    <text evidence="9 10">Zinc phosphodiesterase, which displays some tRNA 3'-processing endonuclease activity. Probably involved in tRNA maturation, by removing a 3'-trailer from precursor tRNA.</text>
</comment>
<accession>A0A0C1K5S6</accession>
<keyword evidence="6 10" id="KW-0255">Endonuclease</keyword>
<evidence type="ECO:0000256" key="9">
    <source>
        <dbReference type="ARBA" id="ARBA00057812"/>
    </source>
</evidence>
<comment type="subunit">
    <text evidence="1 10">Homodimer.</text>
</comment>
<organism evidence="11 12">
    <name type="scientific">Streptococcus constellatus</name>
    <dbReference type="NCBI Taxonomy" id="76860"/>
    <lineage>
        <taxon>Bacteria</taxon>
        <taxon>Bacillati</taxon>
        <taxon>Bacillota</taxon>
        <taxon>Bacilli</taxon>
        <taxon>Lactobacillales</taxon>
        <taxon>Streptococcaceae</taxon>
        <taxon>Streptococcus</taxon>
        <taxon>Streptococcus anginosus group</taxon>
    </lineage>
</organism>
<dbReference type="GO" id="GO:0042781">
    <property type="term" value="F:3'-tRNA processing endoribonuclease activity"/>
    <property type="evidence" value="ECO:0007669"/>
    <property type="project" value="UniProtKB-UniRule"/>
</dbReference>
<evidence type="ECO:0000256" key="8">
    <source>
        <dbReference type="ARBA" id="ARBA00022833"/>
    </source>
</evidence>
<evidence type="ECO:0000313" key="11">
    <source>
        <dbReference type="EMBL" id="KIC78400.1"/>
    </source>
</evidence>
<dbReference type="PANTHER" id="PTHR46018:SF2">
    <property type="entry name" value="ZINC PHOSPHODIESTERASE ELAC PROTEIN 1"/>
    <property type="match status" value="1"/>
</dbReference>
<keyword evidence="8 10" id="KW-0862">Zinc</keyword>
<feature type="binding site" evidence="10">
    <location>
        <position position="65"/>
    </location>
    <ligand>
        <name>Zn(2+)</name>
        <dbReference type="ChEBI" id="CHEBI:29105"/>
        <label>1</label>
        <note>catalytic</note>
    </ligand>
</feature>
<evidence type="ECO:0000256" key="2">
    <source>
        <dbReference type="ARBA" id="ARBA00012477"/>
    </source>
</evidence>
<evidence type="ECO:0000256" key="5">
    <source>
        <dbReference type="ARBA" id="ARBA00022723"/>
    </source>
</evidence>
<dbReference type="Proteomes" id="UP000031339">
    <property type="component" value="Unassembled WGS sequence"/>
</dbReference>
<dbReference type="RefSeq" id="WP_039676953.1">
    <property type="nucleotide sequence ID" value="NZ_JWIY01000001.1"/>
</dbReference>
<dbReference type="NCBIfam" id="NF000801">
    <property type="entry name" value="PRK00055.1-3"/>
    <property type="match status" value="1"/>
</dbReference>
<feature type="binding site" evidence="10">
    <location>
        <position position="216"/>
    </location>
    <ligand>
        <name>Zn(2+)</name>
        <dbReference type="ChEBI" id="CHEBI:29105"/>
        <label>1</label>
        <note>catalytic</note>
    </ligand>
</feature>
<dbReference type="SUPFAM" id="SSF56281">
    <property type="entry name" value="Metallo-hydrolase/oxidoreductase"/>
    <property type="match status" value="1"/>
</dbReference>
<comment type="caution">
    <text evidence="11">The sequence shown here is derived from an EMBL/GenBank/DDBJ whole genome shotgun (WGS) entry which is preliminary data.</text>
</comment>
<evidence type="ECO:0000256" key="1">
    <source>
        <dbReference type="ARBA" id="ARBA00011738"/>
    </source>
</evidence>
<dbReference type="PANTHER" id="PTHR46018">
    <property type="entry name" value="ZINC PHOSPHODIESTERASE ELAC PROTEIN 1"/>
    <property type="match status" value="1"/>
</dbReference>
<evidence type="ECO:0000256" key="4">
    <source>
        <dbReference type="ARBA" id="ARBA00022722"/>
    </source>
</evidence>
<feature type="active site" description="Proton acceptor" evidence="10">
    <location>
        <position position="67"/>
    </location>
</feature>
<dbReference type="InterPro" id="IPR013471">
    <property type="entry name" value="RNase_Z/BN"/>
</dbReference>
<comment type="similarity">
    <text evidence="10">Belongs to the RNase Z family.</text>
</comment>
<keyword evidence="4 10" id="KW-0540">Nuclease</keyword>
<dbReference type="eggNOG" id="COG1234">
    <property type="taxonomic scope" value="Bacteria"/>
</dbReference>